<accession>A0A410PWA2</accession>
<protein>
    <recommendedName>
        <fullName evidence="1">Trk system potassium uptake protein TrkA</fullName>
    </recommendedName>
</protein>
<dbReference type="NCBIfam" id="NF007041">
    <property type="entry name" value="PRK09496.3-4"/>
    <property type="match status" value="1"/>
</dbReference>
<keyword evidence="6" id="KW-0406">Ion transport</keyword>
<evidence type="ECO:0000256" key="1">
    <source>
        <dbReference type="ARBA" id="ARBA00017378"/>
    </source>
</evidence>
<keyword evidence="3" id="KW-0633">Potassium transport</keyword>
<feature type="domain" description="RCK N-terminal" evidence="7">
    <location>
        <begin position="1"/>
        <end position="120"/>
    </location>
</feature>
<dbReference type="PANTHER" id="PTHR43833">
    <property type="entry name" value="POTASSIUM CHANNEL PROTEIN 2-RELATED-RELATED"/>
    <property type="match status" value="1"/>
</dbReference>
<evidence type="ECO:0000313" key="9">
    <source>
        <dbReference type="EMBL" id="QAT43211.1"/>
    </source>
</evidence>
<feature type="domain" description="RCK C-terminal" evidence="8">
    <location>
        <begin position="364"/>
        <end position="447"/>
    </location>
</feature>
<dbReference type="InterPro" id="IPR050721">
    <property type="entry name" value="Trk_Ktr_HKT_K-transport"/>
</dbReference>
<dbReference type="Proteomes" id="UP000287601">
    <property type="component" value="Chromosome"/>
</dbReference>
<dbReference type="SUPFAM" id="SSF51735">
    <property type="entry name" value="NAD(P)-binding Rossmann-fold domains"/>
    <property type="match status" value="2"/>
</dbReference>
<dbReference type="InterPro" id="IPR036291">
    <property type="entry name" value="NAD(P)-bd_dom_sf"/>
</dbReference>
<evidence type="ECO:0000256" key="3">
    <source>
        <dbReference type="ARBA" id="ARBA00022538"/>
    </source>
</evidence>
<sequence>MKIAIAGAGKLGLKIAESLLVGNHSITIIDKDEEITRKLNSHMDILTVTANAKQISILQELNIDTYDYFLAATDRDEKNIVIASFAKKLGCPKVIARVRDPEHMNQLDFIKETMGIDYIVNPDLAITLEIYKYLVEKYTLSNGIFSSGKVSLLEFPVKKMPQIIGTSMSDMGKLFPGMLMVAISRSGKVIIPHGNTAIQKGDGLYIIGERQPIQKLASKVHEKGKYTNLQKVMIIGGGKTGLYLAQKLSDFGISVKIIERNKSRCHYLSTHLDDVMILHGDATDINLLEEENLNDMDAVVTATGFDEENLLLALTAKQHNIEDVIAKVSRESYIGLIEKMGIDMALNPLNITSASILRFIQGSKRVLSSQLIQGQAEIMEIIASKQMALIGIPIKNLKLPEGVIIAAIHRGIQVVIPTGETRIQEDDKVIILCLLSELPDLEKFLSSTRIGFLSRR</sequence>
<evidence type="ECO:0000256" key="2">
    <source>
        <dbReference type="ARBA" id="ARBA00022448"/>
    </source>
</evidence>
<evidence type="ECO:0000313" key="10">
    <source>
        <dbReference type="Proteomes" id="UP000287601"/>
    </source>
</evidence>
<dbReference type="GO" id="GO:0005886">
    <property type="term" value="C:plasma membrane"/>
    <property type="evidence" value="ECO:0007669"/>
    <property type="project" value="InterPro"/>
</dbReference>
<feature type="domain" description="RCK N-terminal" evidence="7">
    <location>
        <begin position="229"/>
        <end position="346"/>
    </location>
</feature>
<gene>
    <name evidence="9" type="primary">trkA</name>
    <name evidence="9" type="ORF">EQM06_08250</name>
</gene>
<feature type="domain" description="RCK C-terminal" evidence="8">
    <location>
        <begin position="140"/>
        <end position="222"/>
    </location>
</feature>
<dbReference type="KEGG" id="amij:EQM06_08250"/>
<evidence type="ECO:0000259" key="8">
    <source>
        <dbReference type="PROSITE" id="PS51202"/>
    </source>
</evidence>
<keyword evidence="4" id="KW-0630">Potassium</keyword>
<dbReference type="Pfam" id="PF02080">
    <property type="entry name" value="TrkA_C"/>
    <property type="match status" value="2"/>
</dbReference>
<dbReference type="InterPro" id="IPR036721">
    <property type="entry name" value="RCK_C_sf"/>
</dbReference>
<dbReference type="SUPFAM" id="SSF116726">
    <property type="entry name" value="TrkA C-terminal domain-like"/>
    <property type="match status" value="2"/>
</dbReference>
<keyword evidence="5" id="KW-0520">NAD</keyword>
<dbReference type="InterPro" id="IPR003148">
    <property type="entry name" value="RCK_N"/>
</dbReference>
<dbReference type="InterPro" id="IPR006037">
    <property type="entry name" value="RCK_C"/>
</dbReference>
<dbReference type="PROSITE" id="PS51201">
    <property type="entry name" value="RCK_N"/>
    <property type="match status" value="2"/>
</dbReference>
<dbReference type="PANTHER" id="PTHR43833:SF5">
    <property type="entry name" value="TRK SYSTEM POTASSIUM UPTAKE PROTEIN TRKA"/>
    <property type="match status" value="1"/>
</dbReference>
<evidence type="ECO:0000256" key="5">
    <source>
        <dbReference type="ARBA" id="ARBA00023027"/>
    </source>
</evidence>
<reference evidence="9 10" key="1">
    <citation type="submission" date="2019-01" db="EMBL/GenBank/DDBJ databases">
        <title>Draft genomes of a novel of Aminipila strains.</title>
        <authorList>
            <person name="Ma S."/>
        </authorList>
    </citation>
    <scope>NUCLEOTIDE SEQUENCE [LARGE SCALE GENOMIC DNA]</scope>
    <source>
        <strain evidence="10">JN-39</strain>
    </source>
</reference>
<dbReference type="AlphaFoldDB" id="A0A410PWA2"/>
<dbReference type="Pfam" id="PF02254">
    <property type="entry name" value="TrkA_N"/>
    <property type="match status" value="2"/>
</dbReference>
<dbReference type="Gene3D" id="3.40.50.720">
    <property type="entry name" value="NAD(P)-binding Rossmann-like Domain"/>
    <property type="match status" value="2"/>
</dbReference>
<name>A0A410PWA2_9FIRM</name>
<dbReference type="GO" id="GO:0015079">
    <property type="term" value="F:potassium ion transmembrane transporter activity"/>
    <property type="evidence" value="ECO:0007669"/>
    <property type="project" value="InterPro"/>
</dbReference>
<dbReference type="Gene3D" id="3.30.70.1450">
    <property type="entry name" value="Regulator of K+ conductance, C-terminal domain"/>
    <property type="match status" value="2"/>
</dbReference>
<evidence type="ECO:0000256" key="4">
    <source>
        <dbReference type="ARBA" id="ARBA00022958"/>
    </source>
</evidence>
<dbReference type="OrthoDB" id="9775180at2"/>
<keyword evidence="2" id="KW-0813">Transport</keyword>
<dbReference type="NCBIfam" id="NF007039">
    <property type="entry name" value="PRK09496.3-2"/>
    <property type="match status" value="1"/>
</dbReference>
<dbReference type="NCBIfam" id="NF007031">
    <property type="entry name" value="PRK09496.1-2"/>
    <property type="match status" value="1"/>
</dbReference>
<dbReference type="RefSeq" id="WP_128745857.1">
    <property type="nucleotide sequence ID" value="NZ_CP035281.1"/>
</dbReference>
<organism evidence="9 10">
    <name type="scientific">Aminipila luticellarii</name>
    <dbReference type="NCBI Taxonomy" id="2507160"/>
    <lineage>
        <taxon>Bacteria</taxon>
        <taxon>Bacillati</taxon>
        <taxon>Bacillota</taxon>
        <taxon>Clostridia</taxon>
        <taxon>Peptostreptococcales</taxon>
        <taxon>Anaerovoracaceae</taxon>
        <taxon>Aminipila</taxon>
    </lineage>
</organism>
<evidence type="ECO:0000259" key="7">
    <source>
        <dbReference type="PROSITE" id="PS51201"/>
    </source>
</evidence>
<keyword evidence="10" id="KW-1185">Reference proteome</keyword>
<evidence type="ECO:0000256" key="6">
    <source>
        <dbReference type="ARBA" id="ARBA00023065"/>
    </source>
</evidence>
<dbReference type="InterPro" id="IPR006036">
    <property type="entry name" value="K_uptake_TrkA"/>
</dbReference>
<proteinExistence type="predicted"/>
<dbReference type="PRINTS" id="PR00335">
    <property type="entry name" value="KUPTAKETRKA"/>
</dbReference>
<dbReference type="EMBL" id="CP035281">
    <property type="protein sequence ID" value="QAT43211.1"/>
    <property type="molecule type" value="Genomic_DNA"/>
</dbReference>
<dbReference type="PROSITE" id="PS51202">
    <property type="entry name" value="RCK_C"/>
    <property type="match status" value="2"/>
</dbReference>